<evidence type="ECO:0000256" key="11">
    <source>
        <dbReference type="RuleBase" id="RU004253"/>
    </source>
</evidence>
<proteinExistence type="inferred from homology"/>
<evidence type="ECO:0000256" key="7">
    <source>
        <dbReference type="ARBA" id="ARBA00047851"/>
    </source>
</evidence>
<name>A0ABT4L7R0_9SPHI</name>
<dbReference type="Gene3D" id="3.20.20.70">
    <property type="entry name" value="Aldolase class I"/>
    <property type="match status" value="1"/>
</dbReference>
<evidence type="ECO:0000256" key="5">
    <source>
        <dbReference type="ARBA" id="ARBA00022977"/>
    </source>
</evidence>
<evidence type="ECO:0000256" key="8">
    <source>
        <dbReference type="ARBA" id="ARBA00047883"/>
    </source>
</evidence>
<feature type="binding site" evidence="9">
    <location>
        <begin position="133"/>
        <end position="135"/>
    </location>
    <ligand>
        <name>2-[(2R,5Z)-2-carboxy-4-methylthiazol-5(2H)-ylidene]ethyl phosphate</name>
        <dbReference type="ChEBI" id="CHEBI:62899"/>
    </ligand>
</feature>
<dbReference type="HAMAP" id="MF_00097">
    <property type="entry name" value="TMP_synthase"/>
    <property type="match status" value="1"/>
</dbReference>
<feature type="binding site" evidence="9">
    <location>
        <begin position="36"/>
        <end position="40"/>
    </location>
    <ligand>
        <name>4-amino-2-methyl-5-(diphosphooxymethyl)pyrimidine</name>
        <dbReference type="ChEBI" id="CHEBI:57841"/>
    </ligand>
</feature>
<feature type="binding site" evidence="9">
    <location>
        <position position="169"/>
    </location>
    <ligand>
        <name>2-[(2R,5Z)-2-carboxy-4-methylthiazol-5(2H)-ylidene]ethyl phosphate</name>
        <dbReference type="ChEBI" id="CHEBI:62899"/>
    </ligand>
</feature>
<dbReference type="NCBIfam" id="TIGR00693">
    <property type="entry name" value="thiE"/>
    <property type="match status" value="1"/>
</dbReference>
<comment type="pathway">
    <text evidence="1 9 11">Cofactor biosynthesis; thiamine diphosphate biosynthesis; thiamine phosphate from 4-amino-2-methyl-5-diphosphomethylpyrimidine and 4-methyl-5-(2-phosphoethyl)-thiazole: step 1/1.</text>
</comment>
<dbReference type="NCBIfam" id="NF000736">
    <property type="entry name" value="PRK00043.2-3"/>
    <property type="match status" value="1"/>
</dbReference>
<evidence type="ECO:0000313" key="14">
    <source>
        <dbReference type="Proteomes" id="UP001144347"/>
    </source>
</evidence>
<keyword evidence="3 9" id="KW-0479">Metal-binding</keyword>
<comment type="cofactor">
    <cofactor evidence="9">
        <name>Mg(2+)</name>
        <dbReference type="ChEBI" id="CHEBI:18420"/>
    </cofactor>
    <text evidence="9">Binds 1 Mg(2+) ion per subunit.</text>
</comment>
<reference evidence="13" key="1">
    <citation type="submission" date="2022-12" db="EMBL/GenBank/DDBJ databases">
        <title>Genome sequence of HCMS5-2.</title>
        <authorList>
            <person name="Woo H."/>
        </authorList>
    </citation>
    <scope>NUCLEOTIDE SEQUENCE</scope>
    <source>
        <strain evidence="13">HCMS5-2</strain>
    </source>
</reference>
<feature type="binding site" evidence="9">
    <location>
        <position position="107"/>
    </location>
    <ligand>
        <name>4-amino-2-methyl-5-(diphosphooxymethyl)pyrimidine</name>
        <dbReference type="ChEBI" id="CHEBI:57841"/>
    </ligand>
</feature>
<dbReference type="PANTHER" id="PTHR20857">
    <property type="entry name" value="THIAMINE-PHOSPHATE PYROPHOSPHORYLASE"/>
    <property type="match status" value="1"/>
</dbReference>
<gene>
    <name evidence="9" type="primary">thiE</name>
    <name evidence="13" type="ORF">O0955_08045</name>
</gene>
<feature type="binding site" evidence="9">
    <location>
        <position position="136"/>
    </location>
    <ligand>
        <name>4-amino-2-methyl-5-(diphosphooxymethyl)pyrimidine</name>
        <dbReference type="ChEBI" id="CHEBI:57841"/>
    </ligand>
</feature>
<evidence type="ECO:0000256" key="1">
    <source>
        <dbReference type="ARBA" id="ARBA00005165"/>
    </source>
</evidence>
<evidence type="ECO:0000256" key="9">
    <source>
        <dbReference type="HAMAP-Rule" id="MF_00097"/>
    </source>
</evidence>
<dbReference type="SUPFAM" id="SSF51391">
    <property type="entry name" value="Thiamin phosphate synthase"/>
    <property type="match status" value="1"/>
</dbReference>
<dbReference type="Pfam" id="PF02581">
    <property type="entry name" value="TMP-TENI"/>
    <property type="match status" value="1"/>
</dbReference>
<feature type="binding site" evidence="9">
    <location>
        <position position="68"/>
    </location>
    <ligand>
        <name>4-amino-2-methyl-5-(diphosphooxymethyl)pyrimidine</name>
        <dbReference type="ChEBI" id="CHEBI:57841"/>
    </ligand>
</feature>
<feature type="domain" description="Thiamine phosphate synthase/TenI" evidence="12">
    <location>
        <begin position="18"/>
        <end position="191"/>
    </location>
</feature>
<dbReference type="EMBL" id="JAPWGM010000002">
    <property type="protein sequence ID" value="MCZ4243957.1"/>
    <property type="molecule type" value="Genomic_DNA"/>
</dbReference>
<dbReference type="InterPro" id="IPR013785">
    <property type="entry name" value="Aldolase_TIM"/>
</dbReference>
<dbReference type="EC" id="2.5.1.3" evidence="9"/>
<keyword evidence="5 9" id="KW-0784">Thiamine biosynthesis</keyword>
<dbReference type="PANTHER" id="PTHR20857:SF15">
    <property type="entry name" value="THIAMINE-PHOSPHATE SYNTHASE"/>
    <property type="match status" value="1"/>
</dbReference>
<feature type="binding site" evidence="9">
    <location>
        <position position="88"/>
    </location>
    <ligand>
        <name>Mg(2+)</name>
        <dbReference type="ChEBI" id="CHEBI:18420"/>
    </ligand>
</feature>
<protein>
    <recommendedName>
        <fullName evidence="9">Thiamine-phosphate synthase</fullName>
        <shortName evidence="9">TP synthase</shortName>
        <shortName evidence="9">TPS</shortName>
        <ecNumber evidence="9">2.5.1.3</ecNumber>
    </recommendedName>
    <alternativeName>
        <fullName evidence="9">Thiamine-phosphate pyrophosphorylase</fullName>
        <shortName evidence="9">TMP pyrophosphorylase</shortName>
        <shortName evidence="9">TMP-PPase</shortName>
    </alternativeName>
</protein>
<evidence type="ECO:0000256" key="4">
    <source>
        <dbReference type="ARBA" id="ARBA00022842"/>
    </source>
</evidence>
<comment type="catalytic activity">
    <reaction evidence="7 9 10">
        <text>2-(2-carboxy-4-methylthiazol-5-yl)ethyl phosphate + 4-amino-2-methyl-5-(diphosphooxymethyl)pyrimidine + 2 H(+) = thiamine phosphate + CO2 + diphosphate</text>
        <dbReference type="Rhea" id="RHEA:47848"/>
        <dbReference type="ChEBI" id="CHEBI:15378"/>
        <dbReference type="ChEBI" id="CHEBI:16526"/>
        <dbReference type="ChEBI" id="CHEBI:33019"/>
        <dbReference type="ChEBI" id="CHEBI:37575"/>
        <dbReference type="ChEBI" id="CHEBI:57841"/>
        <dbReference type="ChEBI" id="CHEBI:62890"/>
        <dbReference type="EC" id="2.5.1.3"/>
    </reaction>
</comment>
<dbReference type="CDD" id="cd00564">
    <property type="entry name" value="TMP_TenI"/>
    <property type="match status" value="1"/>
</dbReference>
<dbReference type="GO" id="GO:0004789">
    <property type="term" value="F:thiamine-phosphate diphosphorylase activity"/>
    <property type="evidence" value="ECO:0007669"/>
    <property type="project" value="UniProtKB-EC"/>
</dbReference>
<feature type="binding site" evidence="9">
    <location>
        <position position="69"/>
    </location>
    <ligand>
        <name>Mg(2+)</name>
        <dbReference type="ChEBI" id="CHEBI:18420"/>
    </ligand>
</feature>
<dbReference type="InterPro" id="IPR036206">
    <property type="entry name" value="ThiamineP_synth_sf"/>
</dbReference>
<evidence type="ECO:0000313" key="13">
    <source>
        <dbReference type="EMBL" id="MCZ4243957.1"/>
    </source>
</evidence>
<keyword evidence="2 9" id="KW-0808">Transferase</keyword>
<evidence type="ECO:0000256" key="3">
    <source>
        <dbReference type="ARBA" id="ARBA00022723"/>
    </source>
</evidence>
<comment type="caution">
    <text evidence="13">The sequence shown here is derived from an EMBL/GenBank/DDBJ whole genome shotgun (WGS) entry which is preliminary data.</text>
</comment>
<evidence type="ECO:0000256" key="10">
    <source>
        <dbReference type="RuleBase" id="RU003826"/>
    </source>
</evidence>
<dbReference type="InterPro" id="IPR022998">
    <property type="entry name" value="ThiamineP_synth_TenI"/>
</dbReference>
<keyword evidence="4 9" id="KW-0460">Magnesium</keyword>
<dbReference type="Proteomes" id="UP001144347">
    <property type="component" value="Unassembled WGS sequence"/>
</dbReference>
<keyword evidence="14" id="KW-1185">Reference proteome</keyword>
<comment type="catalytic activity">
    <reaction evidence="6 9 10">
        <text>4-methyl-5-(2-phosphooxyethyl)-thiazole + 4-amino-2-methyl-5-(diphosphooxymethyl)pyrimidine + H(+) = thiamine phosphate + diphosphate</text>
        <dbReference type="Rhea" id="RHEA:22328"/>
        <dbReference type="ChEBI" id="CHEBI:15378"/>
        <dbReference type="ChEBI" id="CHEBI:33019"/>
        <dbReference type="ChEBI" id="CHEBI:37575"/>
        <dbReference type="ChEBI" id="CHEBI:57841"/>
        <dbReference type="ChEBI" id="CHEBI:58296"/>
        <dbReference type="EC" id="2.5.1.3"/>
    </reaction>
</comment>
<sequence length="217" mass="23987">MDLGYHKLQFISQGDTPAIQLKNIISALDAGCKWIQLRFKNAGSRQVLDLATLVKPLCSRYGAILIINDHVEVAKMVHADGVHLGLQDLDVKLARNILGPDKIIGGTANTLSDVQQRIFEGCNYIGLGPLRFTPTKVKLSPVLGFKGYETIARELKKNSFNVPLYAIGGVTQEDVLRLMEIGIYGIAVSGMITQHPNKQQLIKEFNTILYENVNNSR</sequence>
<evidence type="ECO:0000256" key="2">
    <source>
        <dbReference type="ARBA" id="ARBA00022679"/>
    </source>
</evidence>
<comment type="function">
    <text evidence="9">Condenses 4-methyl-5-(beta-hydroxyethyl)thiazole monophosphate (THZ-P) and 2-methyl-4-amino-5-hydroxymethyl pyrimidine pyrophosphate (HMP-PP) to form thiamine monophosphate (TMP).</text>
</comment>
<dbReference type="RefSeq" id="WP_269427024.1">
    <property type="nucleotide sequence ID" value="NZ_JAPWGM010000002.1"/>
</dbReference>
<evidence type="ECO:0000259" key="12">
    <source>
        <dbReference type="Pfam" id="PF02581"/>
    </source>
</evidence>
<evidence type="ECO:0000256" key="6">
    <source>
        <dbReference type="ARBA" id="ARBA00047334"/>
    </source>
</evidence>
<dbReference type="InterPro" id="IPR034291">
    <property type="entry name" value="TMP_synthase"/>
</dbReference>
<comment type="caution">
    <text evidence="9">Lacks conserved residue(s) required for the propagation of feature annotation.</text>
</comment>
<accession>A0ABT4L7R0</accession>
<comment type="similarity">
    <text evidence="9 10">Belongs to the thiamine-phosphate synthase family.</text>
</comment>
<organism evidence="13 14">
    <name type="scientific">Pedobacter punctiformis</name>
    <dbReference type="NCBI Taxonomy" id="3004097"/>
    <lineage>
        <taxon>Bacteria</taxon>
        <taxon>Pseudomonadati</taxon>
        <taxon>Bacteroidota</taxon>
        <taxon>Sphingobacteriia</taxon>
        <taxon>Sphingobacteriales</taxon>
        <taxon>Sphingobacteriaceae</taxon>
        <taxon>Pedobacter</taxon>
    </lineage>
</organism>
<comment type="catalytic activity">
    <reaction evidence="8 9 10">
        <text>2-[(2R,5Z)-2-carboxy-4-methylthiazol-5(2H)-ylidene]ethyl phosphate + 4-amino-2-methyl-5-(diphosphooxymethyl)pyrimidine + 2 H(+) = thiamine phosphate + CO2 + diphosphate</text>
        <dbReference type="Rhea" id="RHEA:47844"/>
        <dbReference type="ChEBI" id="CHEBI:15378"/>
        <dbReference type="ChEBI" id="CHEBI:16526"/>
        <dbReference type="ChEBI" id="CHEBI:33019"/>
        <dbReference type="ChEBI" id="CHEBI:37575"/>
        <dbReference type="ChEBI" id="CHEBI:57841"/>
        <dbReference type="ChEBI" id="CHEBI:62899"/>
        <dbReference type="EC" id="2.5.1.3"/>
    </reaction>
</comment>